<evidence type="ECO:0000313" key="3">
    <source>
        <dbReference type="EMBL" id="PWB07205.1"/>
    </source>
</evidence>
<protein>
    <submittedName>
        <fullName evidence="3">Uncharacterized protein</fullName>
    </submittedName>
</protein>
<name>A0A2V1IX86_9BACT</name>
<feature type="domain" description="DUF4097" evidence="2">
    <location>
        <begin position="98"/>
        <end position="233"/>
    </location>
</feature>
<dbReference type="Gene3D" id="2.160.20.120">
    <property type="match status" value="1"/>
</dbReference>
<dbReference type="EMBL" id="PUBV01000015">
    <property type="protein sequence ID" value="PWB07205.1"/>
    <property type="molecule type" value="Genomic_DNA"/>
</dbReference>
<dbReference type="InterPro" id="IPR025164">
    <property type="entry name" value="Toastrack_DUF4097"/>
</dbReference>
<reference evidence="4" key="1">
    <citation type="submission" date="2018-02" db="EMBL/GenBank/DDBJ databases">
        <authorList>
            <person name="Clavel T."/>
            <person name="Strowig T."/>
        </authorList>
    </citation>
    <scope>NUCLEOTIDE SEQUENCE [LARGE SCALE GENOMIC DNA]</scope>
    <source>
        <strain evidence="4">DSM 100764</strain>
    </source>
</reference>
<gene>
    <name evidence="3" type="ORF">C5O25_08205</name>
</gene>
<keyword evidence="4" id="KW-1185">Reference proteome</keyword>
<feature type="domain" description="Putative auto-transporter adhesin head GIN" evidence="1">
    <location>
        <begin position="238"/>
        <end position="344"/>
    </location>
</feature>
<proteinExistence type="predicted"/>
<dbReference type="Pfam" id="PF13349">
    <property type="entry name" value="DUF4097"/>
    <property type="match status" value="1"/>
</dbReference>
<dbReference type="AlphaFoldDB" id="A0A2V1IX86"/>
<comment type="caution">
    <text evidence="3">The sequence shown here is derived from an EMBL/GenBank/DDBJ whole genome shotgun (WGS) entry which is preliminary data.</text>
</comment>
<evidence type="ECO:0000259" key="1">
    <source>
        <dbReference type="Pfam" id="PF10988"/>
    </source>
</evidence>
<organism evidence="3 4">
    <name type="scientific">Paramuribaculum intestinale</name>
    <dbReference type="NCBI Taxonomy" id="2094151"/>
    <lineage>
        <taxon>Bacteria</taxon>
        <taxon>Pseudomonadati</taxon>
        <taxon>Bacteroidota</taxon>
        <taxon>Bacteroidia</taxon>
        <taxon>Bacteroidales</taxon>
        <taxon>Muribaculaceae</taxon>
        <taxon>Paramuribaculum</taxon>
    </lineage>
</organism>
<sequence>MEPSPPLCKSAKIKAKNITITLMIRIKPLAAAFLAVIIATLPAAAVIKVTPSDKYVTRVVTCPDFNKLVTNTSIDIEYTVGPKSVKLYAPDNLIDYMQVTSTRKTLSVAWKNNGDLLISGRWTAKMIVSAPAGSVNEFITNSSGDVVIKSNLTGAVNYSFITNSSGDIKLGAVDASKADVKLITNSSGDVSATSVTGGNVTLGSNSSGDVSVISVKASQSASMLANSSGDVKAGKVLSASISVVSTSSGDVKAGNVSADNAIVESRSSGDVSVDDLISDVVTVRAVSSGDIIVAGKGRTVQITSGSTSEVKAKGFKAMDLTVEASSSGEVECYAVRKLDATCTSTMAEINCYSKPGMVTKRGAYTENIKTGR</sequence>
<dbReference type="Proteomes" id="UP000244925">
    <property type="component" value="Unassembled WGS sequence"/>
</dbReference>
<dbReference type="InterPro" id="IPR021255">
    <property type="entry name" value="DUF2807"/>
</dbReference>
<evidence type="ECO:0000259" key="2">
    <source>
        <dbReference type="Pfam" id="PF13349"/>
    </source>
</evidence>
<accession>A0A2V1IX86</accession>
<dbReference type="Pfam" id="PF10988">
    <property type="entry name" value="DUF2807"/>
    <property type="match status" value="1"/>
</dbReference>
<evidence type="ECO:0000313" key="4">
    <source>
        <dbReference type="Proteomes" id="UP000244925"/>
    </source>
</evidence>